<keyword evidence="3" id="KW-1185">Reference proteome</keyword>
<keyword evidence="1" id="KW-0175">Coiled coil</keyword>
<sequence length="57" mass="6481">MTTDKSENQVKKEVEETLSQLTALKKNETIDHLVEELADDFAALAKQIHTAQQQKKN</sequence>
<evidence type="ECO:0000313" key="3">
    <source>
        <dbReference type="Proteomes" id="UP001354989"/>
    </source>
</evidence>
<dbReference type="EMBL" id="AP025292">
    <property type="protein sequence ID" value="BDC99510.1"/>
    <property type="molecule type" value="Genomic_DNA"/>
</dbReference>
<organism evidence="2 3">
    <name type="scientific">Persicobacter psychrovividus</name>
    <dbReference type="NCBI Taxonomy" id="387638"/>
    <lineage>
        <taxon>Bacteria</taxon>
        <taxon>Pseudomonadati</taxon>
        <taxon>Bacteroidota</taxon>
        <taxon>Cytophagia</taxon>
        <taxon>Cytophagales</taxon>
        <taxon>Persicobacteraceae</taxon>
        <taxon>Persicobacter</taxon>
    </lineage>
</organism>
<dbReference type="RefSeq" id="WP_338396839.1">
    <property type="nucleotide sequence ID" value="NZ_AP025292.1"/>
</dbReference>
<name>A0ABM7VEZ6_9BACT</name>
<evidence type="ECO:0000313" key="2">
    <source>
        <dbReference type="EMBL" id="BDC99510.1"/>
    </source>
</evidence>
<feature type="coiled-coil region" evidence="1">
    <location>
        <begin position="7"/>
        <end position="54"/>
    </location>
</feature>
<accession>A0ABM7VEZ6</accession>
<dbReference type="Proteomes" id="UP001354989">
    <property type="component" value="Chromosome"/>
</dbReference>
<gene>
    <name evidence="2" type="ORF">PEPS_17910</name>
</gene>
<evidence type="ECO:0000256" key="1">
    <source>
        <dbReference type="SAM" id="Coils"/>
    </source>
</evidence>
<protein>
    <submittedName>
        <fullName evidence="2">Uncharacterized protein</fullName>
    </submittedName>
</protein>
<proteinExistence type="predicted"/>
<reference evidence="2 3" key="1">
    <citation type="submission" date="2021-12" db="EMBL/GenBank/DDBJ databases">
        <title>Genome sequencing of bacteria with rrn-lacking chromosome and rrn-plasmid.</title>
        <authorList>
            <person name="Anda M."/>
            <person name="Iwasaki W."/>
        </authorList>
    </citation>
    <scope>NUCLEOTIDE SEQUENCE [LARGE SCALE GENOMIC DNA]</scope>
    <source>
        <strain evidence="2 3">NBRC 101262</strain>
    </source>
</reference>